<dbReference type="GO" id="GO:0016887">
    <property type="term" value="F:ATP hydrolysis activity"/>
    <property type="evidence" value="ECO:0007669"/>
    <property type="project" value="InterPro"/>
</dbReference>
<dbReference type="PANTHER" id="PTHR42734">
    <property type="entry name" value="METAL TRANSPORT SYSTEM ATP-BINDING PROTEIN TM_0124-RELATED"/>
    <property type="match status" value="1"/>
</dbReference>
<dbReference type="SUPFAM" id="SSF52540">
    <property type="entry name" value="P-loop containing nucleoside triphosphate hydrolases"/>
    <property type="match status" value="1"/>
</dbReference>
<dbReference type="Proteomes" id="UP000427716">
    <property type="component" value="Chromosome"/>
</dbReference>
<evidence type="ECO:0000256" key="2">
    <source>
        <dbReference type="ARBA" id="ARBA00022448"/>
    </source>
</evidence>
<organism evidence="6 7">
    <name type="scientific">Guyparkeria halophila</name>
    <dbReference type="NCBI Taxonomy" id="47960"/>
    <lineage>
        <taxon>Bacteria</taxon>
        <taxon>Pseudomonadati</taxon>
        <taxon>Pseudomonadota</taxon>
        <taxon>Gammaproteobacteria</taxon>
        <taxon>Chromatiales</taxon>
        <taxon>Thioalkalibacteraceae</taxon>
        <taxon>Guyparkeria</taxon>
    </lineage>
</organism>
<feature type="domain" description="ABC transporter" evidence="5">
    <location>
        <begin position="3"/>
        <end position="190"/>
    </location>
</feature>
<protein>
    <submittedName>
        <fullName evidence="6">ATP-binding cassette domain-containing protein</fullName>
    </submittedName>
</protein>
<reference evidence="6 7" key="1">
    <citation type="submission" date="2019-11" db="EMBL/GenBank/DDBJ databases">
        <authorList>
            <person name="Zhang J."/>
            <person name="Sun C."/>
        </authorList>
    </citation>
    <scope>NUCLEOTIDE SEQUENCE [LARGE SCALE GENOMIC DNA]</scope>
    <source>
        <strain evidence="7">sp2</strain>
    </source>
</reference>
<keyword evidence="7" id="KW-1185">Reference proteome</keyword>
<dbReference type="PROSITE" id="PS50893">
    <property type="entry name" value="ABC_TRANSPORTER_2"/>
    <property type="match status" value="1"/>
</dbReference>
<dbReference type="InterPro" id="IPR003439">
    <property type="entry name" value="ABC_transporter-like_ATP-bd"/>
</dbReference>
<evidence type="ECO:0000313" key="6">
    <source>
        <dbReference type="EMBL" id="QGT77501.1"/>
    </source>
</evidence>
<keyword evidence="2" id="KW-0813">Transport</keyword>
<keyword evidence="4 6" id="KW-0067">ATP-binding</keyword>
<dbReference type="InterPro" id="IPR003593">
    <property type="entry name" value="AAA+_ATPase"/>
</dbReference>
<proteinExistence type="inferred from homology"/>
<dbReference type="GO" id="GO:0005524">
    <property type="term" value="F:ATP binding"/>
    <property type="evidence" value="ECO:0007669"/>
    <property type="project" value="UniProtKB-KW"/>
</dbReference>
<evidence type="ECO:0000256" key="4">
    <source>
        <dbReference type="ARBA" id="ARBA00022840"/>
    </source>
</evidence>
<dbReference type="InterPro" id="IPR027417">
    <property type="entry name" value="P-loop_NTPase"/>
</dbReference>
<dbReference type="SMART" id="SM00382">
    <property type="entry name" value="AAA"/>
    <property type="match status" value="1"/>
</dbReference>
<dbReference type="EMBL" id="CP046415">
    <property type="protein sequence ID" value="QGT77501.1"/>
    <property type="molecule type" value="Genomic_DNA"/>
</dbReference>
<evidence type="ECO:0000256" key="1">
    <source>
        <dbReference type="ARBA" id="ARBA00005417"/>
    </source>
</evidence>
<dbReference type="Pfam" id="PF00005">
    <property type="entry name" value="ABC_tran"/>
    <property type="match status" value="1"/>
</dbReference>
<dbReference type="AlphaFoldDB" id="A0A6I6D2E7"/>
<dbReference type="RefSeq" id="WP_156227372.1">
    <property type="nucleotide sequence ID" value="NZ_CP046415.1"/>
</dbReference>
<comment type="similarity">
    <text evidence="1">Belongs to the ABC transporter superfamily.</text>
</comment>
<evidence type="ECO:0000256" key="3">
    <source>
        <dbReference type="ARBA" id="ARBA00022741"/>
    </source>
</evidence>
<sequence length="190" mass="19954">MLLDLHQVVTAPPGASTPRIGPISLSVDAGELVALTGPNGAGKSTLLAAITGRAPVLSGACHLATGTRVQLVEQAHPHDRDLPVSGRDFLAAAGADPHPPAPLNDWLDRRLDAMSGGQRQLLRVWAGLTAPGDLVLLDEPSNNLDAGARAQLHRLLRDRPPHRGLLLVSHDPELLALGCQRQVTMPAGRT</sequence>
<name>A0A6I6D2E7_9GAMM</name>
<dbReference type="KEGG" id="ghl:GM160_00620"/>
<keyword evidence="3" id="KW-0547">Nucleotide-binding</keyword>
<accession>A0A6I6D2E7</accession>
<dbReference type="Gene3D" id="3.40.50.300">
    <property type="entry name" value="P-loop containing nucleotide triphosphate hydrolases"/>
    <property type="match status" value="2"/>
</dbReference>
<evidence type="ECO:0000259" key="5">
    <source>
        <dbReference type="PROSITE" id="PS50893"/>
    </source>
</evidence>
<dbReference type="PANTHER" id="PTHR42734:SF5">
    <property type="entry name" value="IRON TRANSPORT SYSTEM ATP-BINDING PROTEIN HI_0361-RELATED"/>
    <property type="match status" value="1"/>
</dbReference>
<gene>
    <name evidence="6" type="ORF">GM160_00620</name>
</gene>
<dbReference type="InterPro" id="IPR050153">
    <property type="entry name" value="Metal_Ion_Import_ABC"/>
</dbReference>
<evidence type="ECO:0000313" key="7">
    <source>
        <dbReference type="Proteomes" id="UP000427716"/>
    </source>
</evidence>